<evidence type="ECO:0000256" key="1">
    <source>
        <dbReference type="SAM" id="Coils"/>
    </source>
</evidence>
<dbReference type="AlphaFoldDB" id="A0Y7M4"/>
<evidence type="ECO:0000313" key="3">
    <source>
        <dbReference type="Proteomes" id="UP000004931"/>
    </source>
</evidence>
<dbReference type="Pfam" id="PF11445">
    <property type="entry name" value="DUF2894"/>
    <property type="match status" value="1"/>
</dbReference>
<protein>
    <submittedName>
        <fullName evidence="2">Uncharacterized protein</fullName>
    </submittedName>
</protein>
<dbReference type="InterPro" id="IPR021549">
    <property type="entry name" value="DUF2894"/>
</dbReference>
<feature type="coiled-coil region" evidence="1">
    <location>
        <begin position="57"/>
        <end position="95"/>
    </location>
</feature>
<proteinExistence type="predicted"/>
<dbReference type="STRING" id="247633.GP2143_12771"/>
<dbReference type="EMBL" id="AAVT01000001">
    <property type="protein sequence ID" value="EAW32128.1"/>
    <property type="molecule type" value="Genomic_DNA"/>
</dbReference>
<reference evidence="2 3" key="1">
    <citation type="journal article" date="2010" name="J. Bacteriol.">
        <title>Genome sequence of the oligotrophic marine Gammaproteobacterium HTCC2143, isolated from the Oregon Coast.</title>
        <authorList>
            <person name="Oh H.M."/>
            <person name="Kang I."/>
            <person name="Ferriera S."/>
            <person name="Giovannoni S.J."/>
            <person name="Cho J.C."/>
        </authorList>
    </citation>
    <scope>NUCLEOTIDE SEQUENCE [LARGE SCALE GENOMIC DNA]</scope>
    <source>
        <strain evidence="2 3">HTCC2143</strain>
    </source>
</reference>
<sequence>MSDTLDELTSGLQRLTNSGACNFSPARFFYIELMAAKTHEVSDNVRELVAEKALVALQSYTDDFDRAKKQAVSLADELRDQQPDLSQQLERLLSDGKFAEIKQLNFRLMAQLPSSIATLKDRLNPEKLVADHSEPPSSFKDTMDQQQKQVLENFDYVADDMDTGNKAAALKAFLSFRAFKEKYDTDKLVDQIINERPINMGPLNPHMLLVRSIESMRNLSPHYLSRFTTYIDTLLRLEDAGKKAVKRRRKIKQ</sequence>
<comment type="caution">
    <text evidence="2">The sequence shown here is derived from an EMBL/GenBank/DDBJ whole genome shotgun (WGS) entry which is preliminary data.</text>
</comment>
<evidence type="ECO:0000313" key="2">
    <source>
        <dbReference type="EMBL" id="EAW32128.1"/>
    </source>
</evidence>
<name>A0Y7M4_9GAMM</name>
<gene>
    <name evidence="2" type="ORF">GP2143_12771</name>
</gene>
<dbReference type="Proteomes" id="UP000004931">
    <property type="component" value="Unassembled WGS sequence"/>
</dbReference>
<keyword evidence="1" id="KW-0175">Coiled coil</keyword>
<keyword evidence="3" id="KW-1185">Reference proteome</keyword>
<accession>A0Y7M4</accession>
<organism evidence="2 3">
    <name type="scientific">marine gamma proteobacterium HTCC2143</name>
    <dbReference type="NCBI Taxonomy" id="247633"/>
    <lineage>
        <taxon>Bacteria</taxon>
        <taxon>Pseudomonadati</taxon>
        <taxon>Pseudomonadota</taxon>
        <taxon>Gammaproteobacteria</taxon>
        <taxon>Cellvibrionales</taxon>
        <taxon>Spongiibacteraceae</taxon>
        <taxon>BD1-7 clade</taxon>
    </lineage>
</organism>